<dbReference type="AlphaFoldDB" id="K9EIL6"/>
<accession>K9EIL6</accession>
<dbReference type="Gene3D" id="3.40.190.10">
    <property type="entry name" value="Periplasmic binding protein-like II"/>
    <property type="match status" value="2"/>
</dbReference>
<evidence type="ECO:0000313" key="4">
    <source>
        <dbReference type="Proteomes" id="UP000009888"/>
    </source>
</evidence>
<gene>
    <name evidence="3" type="ORF">HMPREF9233_00498</name>
</gene>
<dbReference type="eggNOG" id="COG4143">
    <property type="taxonomic scope" value="Bacteria"/>
</dbReference>
<dbReference type="GO" id="GO:0030976">
    <property type="term" value="F:thiamine pyrophosphate binding"/>
    <property type="evidence" value="ECO:0007669"/>
    <property type="project" value="TreeGrafter"/>
</dbReference>
<dbReference type="STRING" id="202789.GCA_001457435_01636"/>
<evidence type="ECO:0000256" key="1">
    <source>
        <dbReference type="ARBA" id="ARBA00022729"/>
    </source>
</evidence>
<reference evidence="3 4" key="1">
    <citation type="submission" date="2012-09" db="EMBL/GenBank/DDBJ databases">
        <title>The Genome Sequence of Actinobaculum massiliae ACS-171-V-COL2.</title>
        <authorList>
            <consortium name="The Broad Institute Genome Sequencing Platform"/>
            <person name="Earl A."/>
            <person name="Ward D."/>
            <person name="Feldgarden M."/>
            <person name="Gevers D."/>
            <person name="Saerens B."/>
            <person name="Vaneechoutte M."/>
            <person name="Walker B."/>
            <person name="Young S.K."/>
            <person name="Zeng Q."/>
            <person name="Gargeya S."/>
            <person name="Fitzgerald M."/>
            <person name="Haas B."/>
            <person name="Abouelleil A."/>
            <person name="Alvarado L."/>
            <person name="Arachchi H.M."/>
            <person name="Berlin A."/>
            <person name="Chapman S.B."/>
            <person name="Goldberg J."/>
            <person name="Griggs A."/>
            <person name="Gujja S."/>
            <person name="Hansen M."/>
            <person name="Howarth C."/>
            <person name="Imamovic A."/>
            <person name="Larimer J."/>
            <person name="McCowen C."/>
            <person name="Montmayeur A."/>
            <person name="Murphy C."/>
            <person name="Neiman D."/>
            <person name="Pearson M."/>
            <person name="Priest M."/>
            <person name="Roberts A."/>
            <person name="Saif S."/>
            <person name="Shea T."/>
            <person name="Sisk P."/>
            <person name="Sykes S."/>
            <person name="Wortman J."/>
            <person name="Nusbaum C."/>
            <person name="Birren B."/>
        </authorList>
    </citation>
    <scope>NUCLEOTIDE SEQUENCE [LARGE SCALE GENOMIC DNA]</scope>
    <source>
        <strain evidence="4">ACS-171-V-Col2</strain>
    </source>
</reference>
<dbReference type="PATRIC" id="fig|883066.3.peg.520"/>
<dbReference type="InterPro" id="IPR005948">
    <property type="entry name" value="ThiB-like"/>
</dbReference>
<feature type="chain" id="PRO_5038978899" evidence="2">
    <location>
        <begin position="28"/>
        <end position="360"/>
    </location>
</feature>
<dbReference type="NCBIfam" id="TIGR01254">
    <property type="entry name" value="sfuA"/>
    <property type="match status" value="1"/>
</dbReference>
<name>K9EIL6_9ACTO</name>
<dbReference type="PROSITE" id="PS51257">
    <property type="entry name" value="PROKAR_LIPOPROTEIN"/>
    <property type="match status" value="1"/>
</dbReference>
<organism evidence="3 4">
    <name type="scientific">Actinobaculum massiliense ACS-171-V-Col2</name>
    <dbReference type="NCBI Taxonomy" id="883066"/>
    <lineage>
        <taxon>Bacteria</taxon>
        <taxon>Bacillati</taxon>
        <taxon>Actinomycetota</taxon>
        <taxon>Actinomycetes</taxon>
        <taxon>Actinomycetales</taxon>
        <taxon>Actinomycetaceae</taxon>
        <taxon>Actinobaculum</taxon>
    </lineage>
</organism>
<keyword evidence="1 2" id="KW-0732">Signal</keyword>
<dbReference type="GO" id="GO:0030288">
    <property type="term" value="C:outer membrane-bounded periplasmic space"/>
    <property type="evidence" value="ECO:0007669"/>
    <property type="project" value="TreeGrafter"/>
</dbReference>
<dbReference type="Pfam" id="PF13343">
    <property type="entry name" value="SBP_bac_6"/>
    <property type="match status" value="1"/>
</dbReference>
<dbReference type="SUPFAM" id="SSF53850">
    <property type="entry name" value="Periplasmic binding protein-like II"/>
    <property type="match status" value="1"/>
</dbReference>
<dbReference type="EMBL" id="AGWL01000002">
    <property type="protein sequence ID" value="EKU95711.1"/>
    <property type="molecule type" value="Genomic_DNA"/>
</dbReference>
<comment type="caution">
    <text evidence="3">The sequence shown here is derived from an EMBL/GenBank/DDBJ whole genome shotgun (WGS) entry which is preliminary data.</text>
</comment>
<proteinExistence type="predicted"/>
<dbReference type="GO" id="GO:0030975">
    <property type="term" value="F:thiamine binding"/>
    <property type="evidence" value="ECO:0007669"/>
    <property type="project" value="InterPro"/>
</dbReference>
<keyword evidence="4" id="KW-1185">Reference proteome</keyword>
<sequence>MKTNNSGVAKALRAVGALLSAGLLALAGCSNSAQSGKTADASGTGASASANASAGVVTVMTHDSFNVPQELIKKFEDQTGYKVVTTAPGDAGTVVNQLVLANGKPGADAVYGIDTFSAYQALDKNTLVDYSSPALPEGAQALDGKLTPIDHGEVCVNYDTAWFEAQNMPVPTSFSDLSRPEYAKLLVTTNPASSSPGLAFLASTIYVTGENGFGDYWKALLDGGTLVDESWSDAYYSDFTGTEGSGKYPLVVSYASSPAEEKGATGVVDTTCIRQTEYAGVLRGAANPEGAQKFIDFMLSEEFQQAIPANMYMYPVADVPLPENWEQYAPPVANPIEMDPKEFGQNREEWIKQWREVAGR</sequence>
<dbReference type="PANTHER" id="PTHR30006:SF2">
    <property type="entry name" value="ABC TRANSPORTER SUBSTRATE-BINDING PROTEIN"/>
    <property type="match status" value="1"/>
</dbReference>
<dbReference type="RefSeq" id="WP_007000715.1">
    <property type="nucleotide sequence ID" value="NZ_JH992955.1"/>
</dbReference>
<dbReference type="GO" id="GO:0015888">
    <property type="term" value="P:thiamine transport"/>
    <property type="evidence" value="ECO:0007669"/>
    <property type="project" value="InterPro"/>
</dbReference>
<dbReference type="Proteomes" id="UP000009888">
    <property type="component" value="Unassembled WGS sequence"/>
</dbReference>
<protein>
    <submittedName>
        <fullName evidence="3">ABC transporter periplasmic binding protein, thiB subfamily</fullName>
    </submittedName>
</protein>
<feature type="signal peptide" evidence="2">
    <location>
        <begin position="1"/>
        <end position="27"/>
    </location>
</feature>
<evidence type="ECO:0000313" key="3">
    <source>
        <dbReference type="EMBL" id="EKU95711.1"/>
    </source>
</evidence>
<dbReference type="PANTHER" id="PTHR30006">
    <property type="entry name" value="THIAMINE-BINDING PERIPLASMIC PROTEIN-RELATED"/>
    <property type="match status" value="1"/>
</dbReference>
<dbReference type="HOGENOM" id="CLU_026974_6_1_11"/>
<evidence type="ECO:0000256" key="2">
    <source>
        <dbReference type="SAM" id="SignalP"/>
    </source>
</evidence>